<gene>
    <name evidence="5" type="ORF">FIA58_009565</name>
</gene>
<dbReference type="Gene3D" id="3.40.50.980">
    <property type="match status" value="2"/>
</dbReference>
<feature type="domain" description="Carrier" evidence="4">
    <location>
        <begin position="1938"/>
        <end position="2015"/>
    </location>
</feature>
<dbReference type="SUPFAM" id="SSF51679">
    <property type="entry name" value="Bacterial luciferase-like"/>
    <property type="match status" value="1"/>
</dbReference>
<dbReference type="SUPFAM" id="SSF56801">
    <property type="entry name" value="Acetyl-CoA synthetase-like"/>
    <property type="match status" value="3"/>
</dbReference>
<keyword evidence="2" id="KW-0596">Phosphopantetheine</keyword>
<keyword evidence="3" id="KW-0597">Phosphoprotein</keyword>
<reference evidence="5" key="1">
    <citation type="submission" date="2019-05" db="EMBL/GenBank/DDBJ databases">
        <authorList>
            <person name="Lianzixin W."/>
        </authorList>
    </citation>
    <scope>NUCLEOTIDE SEQUENCE</scope>
    <source>
        <strain evidence="5">EC11</strain>
    </source>
</reference>
<dbReference type="InterPro" id="IPR045851">
    <property type="entry name" value="AMP-bd_C_sf"/>
</dbReference>
<dbReference type="PROSITE" id="PS00012">
    <property type="entry name" value="PHOSPHOPANTETHEINE"/>
    <property type="match status" value="1"/>
</dbReference>
<keyword evidence="6" id="KW-1185">Reference proteome</keyword>
<feature type="domain" description="Carrier" evidence="4">
    <location>
        <begin position="550"/>
        <end position="627"/>
    </location>
</feature>
<evidence type="ECO:0000259" key="4">
    <source>
        <dbReference type="PROSITE" id="PS50075"/>
    </source>
</evidence>
<dbReference type="InterPro" id="IPR010071">
    <property type="entry name" value="AA_adenyl_dom"/>
</dbReference>
<dbReference type="Gene3D" id="3.30.559.10">
    <property type="entry name" value="Chloramphenicol acetyltransferase-like domain"/>
    <property type="match status" value="1"/>
</dbReference>
<dbReference type="InterPro" id="IPR036736">
    <property type="entry name" value="ACP-like_sf"/>
</dbReference>
<protein>
    <submittedName>
        <fullName evidence="5">Amino acid adenylation domain-containing protein</fullName>
    </submittedName>
</protein>
<dbReference type="InterPro" id="IPR025110">
    <property type="entry name" value="AMP-bd_C"/>
</dbReference>
<dbReference type="Gene3D" id="1.10.1200.10">
    <property type="entry name" value="ACP-like"/>
    <property type="match status" value="2"/>
</dbReference>
<accession>A0ABX0IRS8</accession>
<name>A0ABX0IRS8_9FLAO</name>
<dbReference type="InterPro" id="IPR011251">
    <property type="entry name" value="Luciferase-like_dom"/>
</dbReference>
<proteinExistence type="predicted"/>
<dbReference type="Pfam" id="PF00501">
    <property type="entry name" value="AMP-binding"/>
    <property type="match status" value="3"/>
</dbReference>
<dbReference type="PANTHER" id="PTHR45527:SF1">
    <property type="entry name" value="FATTY ACID SYNTHASE"/>
    <property type="match status" value="1"/>
</dbReference>
<organism evidence="5 6">
    <name type="scientific">Flavobacterium jejuense</name>
    <dbReference type="NCBI Taxonomy" id="1544455"/>
    <lineage>
        <taxon>Bacteria</taxon>
        <taxon>Pseudomonadati</taxon>
        <taxon>Bacteroidota</taxon>
        <taxon>Flavobacteriia</taxon>
        <taxon>Flavobacteriales</taxon>
        <taxon>Flavobacteriaceae</taxon>
        <taxon>Flavobacterium</taxon>
    </lineage>
</organism>
<dbReference type="InterPro" id="IPR036661">
    <property type="entry name" value="Luciferase-like_sf"/>
</dbReference>
<dbReference type="InterPro" id="IPR006162">
    <property type="entry name" value="Ppantetheine_attach_site"/>
</dbReference>
<dbReference type="Gene3D" id="3.30.300.30">
    <property type="match status" value="2"/>
</dbReference>
<dbReference type="InterPro" id="IPR042099">
    <property type="entry name" value="ANL_N_sf"/>
</dbReference>
<dbReference type="InterPro" id="IPR009081">
    <property type="entry name" value="PP-bd_ACP"/>
</dbReference>
<evidence type="ECO:0000313" key="5">
    <source>
        <dbReference type="EMBL" id="NHN25921.1"/>
    </source>
</evidence>
<dbReference type="NCBIfam" id="TIGR01733">
    <property type="entry name" value="AA-adenyl-dom"/>
    <property type="match status" value="1"/>
</dbReference>
<comment type="caution">
    <text evidence="5">The sequence shown here is derived from an EMBL/GenBank/DDBJ whole genome shotgun (WGS) entry which is preliminary data.</text>
</comment>
<dbReference type="PANTHER" id="PTHR45527">
    <property type="entry name" value="NONRIBOSOMAL PEPTIDE SYNTHETASE"/>
    <property type="match status" value="1"/>
</dbReference>
<dbReference type="Gene3D" id="3.30.559.30">
    <property type="entry name" value="Nonribosomal peptide synthetase, condensation domain"/>
    <property type="match status" value="1"/>
</dbReference>
<dbReference type="InterPro" id="IPR001242">
    <property type="entry name" value="Condensation_dom"/>
</dbReference>
<dbReference type="PROSITE" id="PS50075">
    <property type="entry name" value="CARRIER"/>
    <property type="match status" value="2"/>
</dbReference>
<dbReference type="Pfam" id="PF00296">
    <property type="entry name" value="Bac_luciferase"/>
    <property type="match status" value="1"/>
</dbReference>
<dbReference type="Pfam" id="PF00668">
    <property type="entry name" value="Condensation"/>
    <property type="match status" value="1"/>
</dbReference>
<dbReference type="InterPro" id="IPR024011">
    <property type="entry name" value="Biosynth_lucif-like_mOase_dom"/>
</dbReference>
<dbReference type="InterPro" id="IPR000873">
    <property type="entry name" value="AMP-dep_synth/lig_dom"/>
</dbReference>
<dbReference type="Pfam" id="PF00550">
    <property type="entry name" value="PP-binding"/>
    <property type="match status" value="2"/>
</dbReference>
<dbReference type="InterPro" id="IPR020845">
    <property type="entry name" value="AMP-binding_CS"/>
</dbReference>
<evidence type="ECO:0000313" key="6">
    <source>
        <dbReference type="Proteomes" id="UP000817854"/>
    </source>
</evidence>
<dbReference type="EMBL" id="VEVQ02000005">
    <property type="protein sequence ID" value="NHN25921.1"/>
    <property type="molecule type" value="Genomic_DNA"/>
</dbReference>
<evidence type="ECO:0000256" key="2">
    <source>
        <dbReference type="ARBA" id="ARBA00022450"/>
    </source>
</evidence>
<dbReference type="PROSITE" id="PS00455">
    <property type="entry name" value="AMP_BINDING"/>
    <property type="match status" value="2"/>
</dbReference>
<dbReference type="Gene3D" id="3.40.50.12780">
    <property type="entry name" value="N-terminal domain of ligase-like"/>
    <property type="match status" value="2"/>
</dbReference>
<dbReference type="InterPro" id="IPR023213">
    <property type="entry name" value="CAT-like_dom_sf"/>
</dbReference>
<dbReference type="SUPFAM" id="SSF47336">
    <property type="entry name" value="ACP-like"/>
    <property type="match status" value="2"/>
</dbReference>
<evidence type="ECO:0000256" key="3">
    <source>
        <dbReference type="ARBA" id="ARBA00022553"/>
    </source>
</evidence>
<dbReference type="Proteomes" id="UP000817854">
    <property type="component" value="Unassembled WGS sequence"/>
</dbReference>
<dbReference type="NCBIfam" id="TIGR04020">
    <property type="entry name" value="seco_metab_LLM"/>
    <property type="match status" value="1"/>
</dbReference>
<dbReference type="Gene3D" id="2.30.38.10">
    <property type="entry name" value="Luciferase, Domain 3"/>
    <property type="match status" value="1"/>
</dbReference>
<dbReference type="RefSeq" id="WP_140962258.1">
    <property type="nucleotide sequence ID" value="NZ_VEVQ02000005.1"/>
</dbReference>
<dbReference type="SUPFAM" id="SSF52777">
    <property type="entry name" value="CoA-dependent acyltransferases"/>
    <property type="match status" value="2"/>
</dbReference>
<dbReference type="NCBIfam" id="NF003417">
    <property type="entry name" value="PRK04813.1"/>
    <property type="match status" value="3"/>
</dbReference>
<evidence type="ECO:0000256" key="1">
    <source>
        <dbReference type="ARBA" id="ARBA00001957"/>
    </source>
</evidence>
<dbReference type="CDD" id="cd19531">
    <property type="entry name" value="LCL_NRPS-like"/>
    <property type="match status" value="1"/>
</dbReference>
<dbReference type="Pfam" id="PF13193">
    <property type="entry name" value="AMP-binding_C"/>
    <property type="match status" value="2"/>
</dbReference>
<comment type="cofactor">
    <cofactor evidence="1">
        <name>pantetheine 4'-phosphate</name>
        <dbReference type="ChEBI" id="CHEBI:47942"/>
    </cofactor>
</comment>
<dbReference type="Gene3D" id="3.20.20.30">
    <property type="entry name" value="Luciferase-like domain"/>
    <property type="match status" value="1"/>
</dbReference>
<reference evidence="5" key="2">
    <citation type="submission" date="2020-02" db="EMBL/GenBank/DDBJ databases">
        <title>Flavobacterium profundi sp. nov., isolated from a deep-sea seamount.</title>
        <authorList>
            <person name="Zhang D.-C."/>
        </authorList>
    </citation>
    <scope>NUCLEOTIDE SEQUENCE</scope>
    <source>
        <strain evidence="5">EC11</strain>
    </source>
</reference>
<sequence length="2042" mass="232175">MKELKQSKLNPMKAQFFNIDLLSESEKNQFLYEYNNTFLDYPKEETINTLFENQVEKTPFNVAFQLGAMKVSYKKLKEKSDRFANYLIEKYDIKSGDLVGLMLDREEYLIPALLGIMKIGAAYVPIDPLYPTDRKKEIIKDSKIKLLITRGDLDNFEEVQISFLDLNIEEVAIDSQEIKKIEKIESSNLAYIIYTSGSTGKPKGVMIQHKTLLNYIFWAKNYYFKDEEATMPLYSSISFDLTITSIFAPLLSGNKIVLYEDDKKNVLIEKVIAENLCDTIKLTPSHLKIIKDSEVIKDLIIEGASVKRFIVGGEDLTVSLAKSIHELFKGEVEIYNEYGPTETTVGCMIHKFDAESSTSSVPIGVPINNTQIYLLDSFLKPVPKGILGELYISGDGVGQGYLHNEKLTNQSFIDNPFIEGTKMYKTGDFAKRLNDGTLMFSGRKDDQVKINAFRIELGEIENQLSKHELINQTVVVVKEKEGDKSIVAYYTANEEIDSSNLKSFIAKSLPDYMLPSFFIRLEKMPLTSNGKTDKKALPDPEIKESENYVAASTVTEKKLLKIWSEILKVDQDEISITKNFMEMGGHSIKIILMLNKVSKELNAKVSMNDAFDNLDIRSLAAHIENLQSVDQFNPIKKSEHKEFYPLSSAQKRLYILHEFNPSFLTYNLPKIVKIKGKVNLDQMQTAFTKLIMRHEALRTSFQLVDNNPVQKIEDWIELDLEYFKSTPSRADIIIKEFIRPFDLNNAPLIRIGLIEIEAEEHILMVDQHHIITDGVSESILIKDFMSLYAEENLPELPLQYTDYVEWLQEDEQQKALNKQKDFWLSEFKNEVTTLNLPTDFVRPLVNNQRGASINFDLNSVLTNGLKLLAQKEGVTLYMLMLSVFNVLLGKLGSDEDIIVGSPVSGRQHADLEKMIGVFVNILPIRNFPKELLSFKEFLNSVKTKTIEAFNNQDYPYEQLIDDLELKRDTSHNALFDVMFAYQNFESVELDIAGLNVTPYPIESKVSRLDLSLQIFEGNDNMHLQFEYSTSLFKEETIERFISYFKEIIIAVIKDSNIRLGDIELISEEEKNKLLVDFNDTQSDYPKEETIVSLFELQVQKTPNKVAVVYEGMNLTYSELNQKANQVAHHLNGKYKIKANDVIAVIADRSERTLIALLGILKAGGAYLPIDPMYPKERIDYILDDSGAELIVLDTENEYSTDEKRVVIYLDQIDEQNDSNLIPIANSQDSCYLIYTSGSTGKPKGVRIVHQNVVNFMFGISQNLTVNPDDCMLAVTSTSFDISVLELFWTLCNGIEIVLHPSSISLTGLDRYMAEEDLSVDFSLFFFSSYNNKEKDKYSLLMESVKYADQAGFNAVWTPERHFHEFGGLYPNPSVISSALSMVTEQIELRSGSIVAPLHDPIRIVEEWSVVDNLSNGRVGLSFAAGWNPNDFALAKDSYKNRNKILHDQIEVMKKLWRGETIKRENGLGQEIDLSVYPTPIQKEMPVWITSSGNEETFRSAGASGANLLTHLLGQSIEQLGEKIKIYKEAREKNGFGKDSGKIAVMLHSFIGEDIDEVEKIVEQPFTDYLKTSIGINKLLMDEAGLDAEAIDGEGMKLVLKNAFKRYYQTSSLIGNKSKCSEMVLKLKEIGVDEIACLVDFGVEKSKVLESLKHIKELKELFNTKIRKNHKPITMLQSTPSFIKMSQEGVSSKKLLKSLRTLLLGGESVPYSLVKELGKDITADIYNMYGPTETTVWSSMHKLDLDDKKVSVGKPILNTQIYILNKAMKMVPIGVSGNLFIGGDGLSKGYWKQEKLTDERFVINPFNTKTKIYNTGDIARFNANGTIELIGREDNQVKIRGHRIELGEIEYQLNSHKDILQSVVVCIGENDEKYLAAYYVSDKTLSSEQIRGLLFENLPSYMQPSYLIQLDKLPLTPNGKIDRKELPNPEYLSQETYVAPSNDMEKTLVDIWSEVLDVSKEYISVDKSFFELGGNSLKILKLNALMSERLEWEVSIPEMFRYPSISSLINYKNNPEIDKEIYKEAAENEVSEMENMFTILEKE</sequence>